<dbReference type="Pfam" id="PF19054">
    <property type="entry name" value="DUF5753"/>
    <property type="match status" value="1"/>
</dbReference>
<dbReference type="InterPro" id="IPR010982">
    <property type="entry name" value="Lambda_DNA-bd_dom_sf"/>
</dbReference>
<accession>A0ABW9NTW6</accession>
<dbReference type="Proteomes" id="UP000460558">
    <property type="component" value="Unassembled WGS sequence"/>
</dbReference>
<name>A0ABW9NTW6_9ACTN</name>
<dbReference type="Gene3D" id="1.10.260.40">
    <property type="entry name" value="lambda repressor-like DNA-binding domains"/>
    <property type="match status" value="1"/>
</dbReference>
<gene>
    <name evidence="3" type="ORF">FFZ77_14030</name>
</gene>
<dbReference type="InterPro" id="IPR001387">
    <property type="entry name" value="Cro/C1-type_HTH"/>
</dbReference>
<evidence type="ECO:0000313" key="4">
    <source>
        <dbReference type="Proteomes" id="UP000460558"/>
    </source>
</evidence>
<evidence type="ECO:0000256" key="1">
    <source>
        <dbReference type="ARBA" id="ARBA00023125"/>
    </source>
</evidence>
<organism evidence="3 4">
    <name type="scientific">Streptomyces katsurahamanus</name>
    <dbReference type="NCBI Taxonomy" id="2577098"/>
    <lineage>
        <taxon>Bacteria</taxon>
        <taxon>Bacillati</taxon>
        <taxon>Actinomycetota</taxon>
        <taxon>Actinomycetes</taxon>
        <taxon>Kitasatosporales</taxon>
        <taxon>Streptomycetaceae</taxon>
        <taxon>Streptomyces</taxon>
    </lineage>
</organism>
<dbReference type="SMART" id="SM00530">
    <property type="entry name" value="HTH_XRE"/>
    <property type="match status" value="1"/>
</dbReference>
<sequence length="288" mass="32544">MTVDPQRAGQDRQDLAAALRKLRRASGLSGERLAVRCGMSQSKVSRIETGRTLPTVVDVQQILSALGVDRDTAEDLLGLAQVANAEYEDVRASVQRGLHHRQRELATLESSARHMRHFLPAMITGLLQTPDYMRQAMSPAVDPADGDISRAMTMKLERQALLHDGSKRFDFLLTESAVRWQLCSSSVMAVQIDHLVSISRLPNVHISVLPLTERVPDAPFHTFVTYDDHLVTAELFSGRIVLRDPKDIDYYRRLFDFFVSHSAVDEDARAILESWADDYRAQFMRERD</sequence>
<proteinExistence type="predicted"/>
<protein>
    <submittedName>
        <fullName evidence="3">Helix-turn-helix domain-containing protein</fullName>
    </submittedName>
</protein>
<dbReference type="InterPro" id="IPR043917">
    <property type="entry name" value="DUF5753"/>
</dbReference>
<dbReference type="CDD" id="cd00093">
    <property type="entry name" value="HTH_XRE"/>
    <property type="match status" value="1"/>
</dbReference>
<feature type="domain" description="HTH cro/C1-type" evidence="2">
    <location>
        <begin position="19"/>
        <end position="73"/>
    </location>
</feature>
<evidence type="ECO:0000313" key="3">
    <source>
        <dbReference type="EMBL" id="MQS36688.1"/>
    </source>
</evidence>
<dbReference type="Pfam" id="PF13560">
    <property type="entry name" value="HTH_31"/>
    <property type="match status" value="1"/>
</dbReference>
<keyword evidence="4" id="KW-1185">Reference proteome</keyword>
<comment type="caution">
    <text evidence="3">The sequence shown here is derived from an EMBL/GenBank/DDBJ whole genome shotgun (WGS) entry which is preliminary data.</text>
</comment>
<dbReference type="PROSITE" id="PS50943">
    <property type="entry name" value="HTH_CROC1"/>
    <property type="match status" value="1"/>
</dbReference>
<dbReference type="SUPFAM" id="SSF47413">
    <property type="entry name" value="lambda repressor-like DNA-binding domains"/>
    <property type="match status" value="1"/>
</dbReference>
<dbReference type="PANTHER" id="PTHR46797:SF1">
    <property type="entry name" value="METHYLPHOSPHONATE SYNTHASE"/>
    <property type="match status" value="1"/>
</dbReference>
<evidence type="ECO:0000259" key="2">
    <source>
        <dbReference type="PROSITE" id="PS50943"/>
    </source>
</evidence>
<dbReference type="InterPro" id="IPR050807">
    <property type="entry name" value="TransReg_Diox_bact_type"/>
</dbReference>
<reference evidence="3 4" key="1">
    <citation type="submission" date="2019-06" db="EMBL/GenBank/DDBJ databases">
        <title>Comparative genomics and metabolomics analyses of clavulanic acid producing Streptomyces species provides insight into specialized metabolism and evolution of beta-lactam biosynthetic gene clusters.</title>
        <authorList>
            <person name="Moore M.A."/>
            <person name="Cruz-Morales P."/>
            <person name="Barona Gomez F."/>
            <person name="Kapil T."/>
        </authorList>
    </citation>
    <scope>NUCLEOTIDE SEQUENCE [LARGE SCALE GENOMIC DNA]</scope>
    <source>
        <strain evidence="3 4">T-272</strain>
    </source>
</reference>
<keyword evidence="1" id="KW-0238">DNA-binding</keyword>
<dbReference type="EMBL" id="VDEQ01000140">
    <property type="protein sequence ID" value="MQS36688.1"/>
    <property type="molecule type" value="Genomic_DNA"/>
</dbReference>
<dbReference type="PANTHER" id="PTHR46797">
    <property type="entry name" value="HTH-TYPE TRANSCRIPTIONAL REGULATOR"/>
    <property type="match status" value="1"/>
</dbReference>